<dbReference type="Pfam" id="PF14076">
    <property type="entry name" value="DUF4258"/>
    <property type="match status" value="1"/>
</dbReference>
<proteinExistence type="predicted"/>
<dbReference type="OrthoDB" id="6183236at2"/>
<dbReference type="InterPro" id="IPR025354">
    <property type="entry name" value="DUF4258"/>
</dbReference>
<dbReference type="RefSeq" id="WP_144076985.1">
    <property type="nucleotide sequence ID" value="NZ_MSDO01000045.1"/>
</dbReference>
<dbReference type="EMBL" id="MSDO01000045">
    <property type="protein sequence ID" value="OLO02660.1"/>
    <property type="molecule type" value="Genomic_DNA"/>
</dbReference>
<organism evidence="6 7">
    <name type="scientific">Salinicola socius</name>
    <dbReference type="NCBI Taxonomy" id="404433"/>
    <lineage>
        <taxon>Bacteria</taxon>
        <taxon>Pseudomonadati</taxon>
        <taxon>Pseudomonadota</taxon>
        <taxon>Gammaproteobacteria</taxon>
        <taxon>Oceanospirillales</taxon>
        <taxon>Halomonadaceae</taxon>
        <taxon>Salinicola</taxon>
    </lineage>
</organism>
<dbReference type="InterPro" id="IPR006914">
    <property type="entry name" value="VENN_dom"/>
</dbReference>
<keyword evidence="2" id="KW-0800">Toxin</keyword>
<dbReference type="Pfam" id="PF04829">
    <property type="entry name" value="PT-VENN"/>
    <property type="match status" value="1"/>
</dbReference>
<dbReference type="AlphaFoldDB" id="A0A1Q8SMK0"/>
<keyword evidence="4" id="KW-0843">Virulence</keyword>
<dbReference type="Proteomes" id="UP000186878">
    <property type="component" value="Unassembled WGS sequence"/>
</dbReference>
<feature type="domain" description="VENN motif-containing" evidence="5">
    <location>
        <begin position="37"/>
        <end position="83"/>
    </location>
</feature>
<evidence type="ECO:0000256" key="2">
    <source>
        <dbReference type="ARBA" id="ARBA00022656"/>
    </source>
</evidence>
<dbReference type="GO" id="GO:0090729">
    <property type="term" value="F:toxin activity"/>
    <property type="evidence" value="ECO:0007669"/>
    <property type="project" value="UniProtKB-KW"/>
</dbReference>
<evidence type="ECO:0000256" key="3">
    <source>
        <dbReference type="ARBA" id="ARBA00022913"/>
    </source>
</evidence>
<reference evidence="6 7" key="1">
    <citation type="submission" date="2016-12" db="EMBL/GenBank/DDBJ databases">
        <title>Draft genome sequences of strains Salinicola socius SMB35, Salinicola sp. MH3R3-1 and Chromohalobacter sp. SMB17 from the Verkhnekamsk potash mining region of Russia.</title>
        <authorList>
            <person name="Mavrodi D.V."/>
            <person name="Olsson B.E."/>
            <person name="Korsakova E.S."/>
            <person name="Pyankova A."/>
            <person name="Mavrodi O.V."/>
            <person name="Plotnikova E.G."/>
        </authorList>
    </citation>
    <scope>NUCLEOTIDE SEQUENCE [LARGE SCALE GENOMIC DNA]</scope>
    <source>
        <strain evidence="6 7">SMB35</strain>
    </source>
</reference>
<comment type="subcellular location">
    <subcellularLocation>
        <location evidence="1">Target cell</location>
        <location evidence="1">Target cell cytoplasm</location>
    </subcellularLocation>
</comment>
<evidence type="ECO:0000313" key="7">
    <source>
        <dbReference type="Proteomes" id="UP000186878"/>
    </source>
</evidence>
<evidence type="ECO:0000313" key="6">
    <source>
        <dbReference type="EMBL" id="OLO02660.1"/>
    </source>
</evidence>
<sequence>IALHALAGGLAAEATGGDFSTGAAAAGANEALVKQLDTLVANDPQLLVAASKLTGLMAAGLVDGDVAQGAEIAGNATAYNYLTHRQVAKYVEEAKDCEVRGDCDQVQEKYRQLSLDQQDELIEACAGDRQGCAARYQPLVEDSQRFREELDKLGGSELSLQISLDAGPLLGQYMEAESVVSQGGFAQFLQDRHGLDSEQASVLSAMAAGVLPLGSKRLQLNQPKNPEYQPVRNTPTSIAGREYSGHALDRMQDRGIMPSIIENTIRNGQSYPSRGGTTVFYSPKNNISVVVNSKGDVVTTRYGR</sequence>
<protein>
    <recommendedName>
        <fullName evidence="5">VENN motif-containing domain-containing protein</fullName>
    </recommendedName>
</protein>
<gene>
    <name evidence="6" type="ORF">BTW07_18520</name>
</gene>
<evidence type="ECO:0000259" key="5">
    <source>
        <dbReference type="Pfam" id="PF04829"/>
    </source>
</evidence>
<accession>A0A1Q8SMK0</accession>
<comment type="caution">
    <text evidence="6">The sequence shown here is derived from an EMBL/GenBank/DDBJ whole genome shotgun (WGS) entry which is preliminary data.</text>
</comment>
<keyword evidence="3" id="KW-1266">Target cell cytoplasm</keyword>
<name>A0A1Q8SMK0_9GAMM</name>
<evidence type="ECO:0000256" key="4">
    <source>
        <dbReference type="ARBA" id="ARBA00023026"/>
    </source>
</evidence>
<keyword evidence="7" id="KW-1185">Reference proteome</keyword>
<evidence type="ECO:0000256" key="1">
    <source>
        <dbReference type="ARBA" id="ARBA00004219"/>
    </source>
</evidence>
<dbReference type="STRING" id="404433.BTW07_18520"/>
<feature type="non-terminal residue" evidence="6">
    <location>
        <position position="1"/>
    </location>
</feature>